<dbReference type="PROSITE" id="PS50932">
    <property type="entry name" value="HTH_LACI_2"/>
    <property type="match status" value="1"/>
</dbReference>
<proteinExistence type="predicted"/>
<evidence type="ECO:0000256" key="1">
    <source>
        <dbReference type="ARBA" id="ARBA00022491"/>
    </source>
</evidence>
<keyword evidence="7" id="KW-1185">Reference proteome</keyword>
<dbReference type="SMART" id="SM00354">
    <property type="entry name" value="HTH_LACI"/>
    <property type="match status" value="1"/>
</dbReference>
<dbReference type="EMBL" id="VIVQ01000001">
    <property type="protein sequence ID" value="TWE11495.1"/>
    <property type="molecule type" value="Genomic_DNA"/>
</dbReference>
<dbReference type="GO" id="GO:0003700">
    <property type="term" value="F:DNA-binding transcription factor activity"/>
    <property type="evidence" value="ECO:0007669"/>
    <property type="project" value="TreeGrafter"/>
</dbReference>
<dbReference type="Gene3D" id="1.10.260.40">
    <property type="entry name" value="lambda repressor-like DNA-binding domains"/>
    <property type="match status" value="1"/>
</dbReference>
<dbReference type="PANTHER" id="PTHR30146">
    <property type="entry name" value="LACI-RELATED TRANSCRIPTIONAL REPRESSOR"/>
    <property type="match status" value="1"/>
</dbReference>
<dbReference type="Proteomes" id="UP000318297">
    <property type="component" value="Unassembled WGS sequence"/>
</dbReference>
<dbReference type="Pfam" id="PF13377">
    <property type="entry name" value="Peripla_BP_3"/>
    <property type="match status" value="1"/>
</dbReference>
<dbReference type="InterPro" id="IPR000843">
    <property type="entry name" value="HTH_LacI"/>
</dbReference>
<dbReference type="RefSeq" id="WP_145224806.1">
    <property type="nucleotide sequence ID" value="NZ_VIVQ01000001.1"/>
</dbReference>
<evidence type="ECO:0000313" key="6">
    <source>
        <dbReference type="EMBL" id="TWE11495.1"/>
    </source>
</evidence>
<feature type="domain" description="HTH lacI-type" evidence="5">
    <location>
        <begin position="9"/>
        <end position="65"/>
    </location>
</feature>
<evidence type="ECO:0000256" key="2">
    <source>
        <dbReference type="ARBA" id="ARBA00023015"/>
    </source>
</evidence>
<keyword evidence="3" id="KW-0238">DNA-binding</keyword>
<dbReference type="GO" id="GO:0000976">
    <property type="term" value="F:transcription cis-regulatory region binding"/>
    <property type="evidence" value="ECO:0007669"/>
    <property type="project" value="TreeGrafter"/>
</dbReference>
<dbReference type="InterPro" id="IPR028082">
    <property type="entry name" value="Peripla_BP_I"/>
</dbReference>
<dbReference type="SUPFAM" id="SSF53822">
    <property type="entry name" value="Periplasmic binding protein-like I"/>
    <property type="match status" value="1"/>
</dbReference>
<name>A0A561E798_9MICO</name>
<evidence type="ECO:0000256" key="4">
    <source>
        <dbReference type="ARBA" id="ARBA00023163"/>
    </source>
</evidence>
<evidence type="ECO:0000256" key="3">
    <source>
        <dbReference type="ARBA" id="ARBA00023125"/>
    </source>
</evidence>
<protein>
    <submittedName>
        <fullName evidence="6">LacI family transcriptional regulator</fullName>
    </submittedName>
</protein>
<reference evidence="6 7" key="1">
    <citation type="submission" date="2019-06" db="EMBL/GenBank/DDBJ databases">
        <title>Sequencing the genomes of 1000 actinobacteria strains.</title>
        <authorList>
            <person name="Klenk H.-P."/>
        </authorList>
    </citation>
    <scope>NUCLEOTIDE SEQUENCE [LARGE SCALE GENOMIC DNA]</scope>
    <source>
        <strain evidence="6 7">DSM 19560</strain>
    </source>
</reference>
<dbReference type="OrthoDB" id="9798934at2"/>
<dbReference type="PANTHER" id="PTHR30146:SF148">
    <property type="entry name" value="HTH-TYPE TRANSCRIPTIONAL REPRESSOR PURR-RELATED"/>
    <property type="match status" value="1"/>
</dbReference>
<keyword evidence="1" id="KW-0678">Repressor</keyword>
<dbReference type="InterPro" id="IPR010982">
    <property type="entry name" value="Lambda_DNA-bd_dom_sf"/>
</dbReference>
<sequence length="366" mass="38651">MSSREDRPATAQDVADLAGTSRTAVSFVLNGKADGNVALEVQERVRAAAQELKYSPHPGARSLRTQRTHLIGIVTDTIASSPFAGRLIAGASRCALENGYLAAVFDSHQQPEVEARAAQEFRSRRVDGLIYASMNLREVSDVARAGLPTVLANCFMPGDELESVIPDETSGGAEAADVLLSFGHRRIATITGLTNAAGEPDVAGEWRTTAFQQRLATAGISPSVSLVPGDWSIDAGYHAAMQMLDVVADERPTAVFCINDRIAAGTMLAAARLGLTVPGDLSILGFDDQEDLAANLVPPLTTFALPHTEMGVAAMLRLITLVTATAPNKITSGASNHQTGGVEHTPRRRLLPSQLVARDSVGPPTR</sequence>
<dbReference type="CDD" id="cd01392">
    <property type="entry name" value="HTH_LacI"/>
    <property type="match status" value="1"/>
</dbReference>
<evidence type="ECO:0000259" key="5">
    <source>
        <dbReference type="PROSITE" id="PS50932"/>
    </source>
</evidence>
<keyword evidence="2" id="KW-0805">Transcription regulation</keyword>
<dbReference type="SUPFAM" id="SSF47413">
    <property type="entry name" value="lambda repressor-like DNA-binding domains"/>
    <property type="match status" value="1"/>
</dbReference>
<dbReference type="Pfam" id="PF00356">
    <property type="entry name" value="LacI"/>
    <property type="match status" value="1"/>
</dbReference>
<dbReference type="Gene3D" id="3.40.50.2300">
    <property type="match status" value="2"/>
</dbReference>
<dbReference type="CDD" id="cd06288">
    <property type="entry name" value="PBP1_sucrose_transcription_regulator"/>
    <property type="match status" value="1"/>
</dbReference>
<dbReference type="InterPro" id="IPR046335">
    <property type="entry name" value="LacI/GalR-like_sensor"/>
</dbReference>
<evidence type="ECO:0000313" key="7">
    <source>
        <dbReference type="Proteomes" id="UP000318297"/>
    </source>
</evidence>
<gene>
    <name evidence="6" type="ORF">BKA23_0264</name>
</gene>
<comment type="caution">
    <text evidence="6">The sequence shown here is derived from an EMBL/GenBank/DDBJ whole genome shotgun (WGS) entry which is preliminary data.</text>
</comment>
<organism evidence="6 7">
    <name type="scientific">Rudaeicoccus suwonensis</name>
    <dbReference type="NCBI Taxonomy" id="657409"/>
    <lineage>
        <taxon>Bacteria</taxon>
        <taxon>Bacillati</taxon>
        <taxon>Actinomycetota</taxon>
        <taxon>Actinomycetes</taxon>
        <taxon>Micrococcales</taxon>
        <taxon>Dermacoccaceae</taxon>
        <taxon>Rudaeicoccus</taxon>
    </lineage>
</organism>
<dbReference type="AlphaFoldDB" id="A0A561E798"/>
<accession>A0A561E798</accession>
<keyword evidence="4" id="KW-0804">Transcription</keyword>